<evidence type="ECO:0000256" key="1">
    <source>
        <dbReference type="ARBA" id="ARBA00004613"/>
    </source>
</evidence>
<evidence type="ECO:0000256" key="3">
    <source>
        <dbReference type="SAM" id="MobiDB-lite"/>
    </source>
</evidence>
<evidence type="ECO:0000256" key="2">
    <source>
        <dbReference type="ARBA" id="ARBA00022525"/>
    </source>
</evidence>
<dbReference type="InterPro" id="IPR001343">
    <property type="entry name" value="Hemolysn_Ca-bd"/>
</dbReference>
<dbReference type="Pfam" id="PF00353">
    <property type="entry name" value="HemolysinCabind"/>
    <property type="match status" value="4"/>
</dbReference>
<name>A0AAV8UI43_9RHOD</name>
<accession>A0AAV8UI43</accession>
<dbReference type="GO" id="GO:0005576">
    <property type="term" value="C:extracellular region"/>
    <property type="evidence" value="ECO:0007669"/>
    <property type="project" value="UniProtKB-SubCell"/>
</dbReference>
<dbReference type="PANTHER" id="PTHR38340">
    <property type="entry name" value="S-LAYER PROTEIN"/>
    <property type="match status" value="1"/>
</dbReference>
<evidence type="ECO:0008006" key="7">
    <source>
        <dbReference type="Google" id="ProtNLM"/>
    </source>
</evidence>
<sequence>MRGKAGLMFLSFVLFAAWGGLGAPTRRSSGLPGLLTVRAAETCNSVLDRTIDEDLPKTNYELSFKGFKRTVVNVKLRLWKSKGGKLWFKWNLDARYDRSGDFLGNSNNSKIDHLIKGYRLGLHSDCERIPFGDDKFSMSDEFSYGNVEKYPKYVKFTTTMKDIPATRHGNCCFPCFLLEVDLIDRDSEVIRPVRAVTSEKCEKRSGGDRICSFDTICKNVIYGTEGDDVIRGTSGKDYIYGLGGNDVIIGLQGDDVIFGGDGDDTIEGGDGNDYIYGEDGDDNLDGEDGDDKIDGGDGRDEMRGGSGNDKMYGGADSDFVQGGGGDDMIFGGGGRDFLSGDSTAHSSRGGNDVIYGGSGPDQIFDTAGNNRLYGEEGNDHIFGRPGAYMDGGEGKDHLREFGEGINMYGGPGDDFIQGIGSDPLDQDGFDVHLPGDRTKPIQFG</sequence>
<dbReference type="Proteomes" id="UP001157974">
    <property type="component" value="Unassembled WGS sequence"/>
</dbReference>
<organism evidence="5 6">
    <name type="scientific">Rhodosorus marinus</name>
    <dbReference type="NCBI Taxonomy" id="101924"/>
    <lineage>
        <taxon>Eukaryota</taxon>
        <taxon>Rhodophyta</taxon>
        <taxon>Stylonematophyceae</taxon>
        <taxon>Stylonematales</taxon>
        <taxon>Stylonemataceae</taxon>
        <taxon>Rhodosorus</taxon>
    </lineage>
</organism>
<evidence type="ECO:0000256" key="4">
    <source>
        <dbReference type="SAM" id="SignalP"/>
    </source>
</evidence>
<feature type="chain" id="PRO_5043474062" description="Calcium-binding protein" evidence="4">
    <location>
        <begin position="23"/>
        <end position="444"/>
    </location>
</feature>
<dbReference type="InterPro" id="IPR011049">
    <property type="entry name" value="Serralysin-like_metalloprot_C"/>
</dbReference>
<dbReference type="AlphaFoldDB" id="A0AAV8UI43"/>
<dbReference type="EMBL" id="JAMWBK010000012">
    <property type="protein sequence ID" value="KAJ8900992.1"/>
    <property type="molecule type" value="Genomic_DNA"/>
</dbReference>
<feature type="signal peptide" evidence="4">
    <location>
        <begin position="1"/>
        <end position="22"/>
    </location>
</feature>
<proteinExistence type="predicted"/>
<dbReference type="PROSITE" id="PS00330">
    <property type="entry name" value="HEMOLYSIN_CALCIUM"/>
    <property type="match status" value="1"/>
</dbReference>
<gene>
    <name evidence="5" type="ORF">NDN08_004854</name>
</gene>
<dbReference type="InterPro" id="IPR050557">
    <property type="entry name" value="RTX_toxin/Mannuronan_C5-epim"/>
</dbReference>
<keyword evidence="2" id="KW-0964">Secreted</keyword>
<dbReference type="PANTHER" id="PTHR38340:SF1">
    <property type="entry name" value="S-LAYER PROTEIN"/>
    <property type="match status" value="1"/>
</dbReference>
<dbReference type="Gene3D" id="2.150.10.10">
    <property type="entry name" value="Serralysin-like metalloprotease, C-terminal"/>
    <property type="match status" value="3"/>
</dbReference>
<feature type="region of interest" description="Disordered" evidence="3">
    <location>
        <begin position="268"/>
        <end position="316"/>
    </location>
</feature>
<comment type="caution">
    <text evidence="5">The sequence shown here is derived from an EMBL/GenBank/DDBJ whole genome shotgun (WGS) entry which is preliminary data.</text>
</comment>
<feature type="compositionally biased region" description="Basic and acidic residues" evidence="3">
    <location>
        <begin position="429"/>
        <end position="444"/>
    </location>
</feature>
<keyword evidence="4" id="KW-0732">Signal</keyword>
<dbReference type="InterPro" id="IPR018511">
    <property type="entry name" value="Hemolysin-typ_Ca-bd_CS"/>
</dbReference>
<dbReference type="PRINTS" id="PR00313">
    <property type="entry name" value="CABNDNGRPT"/>
</dbReference>
<dbReference type="GO" id="GO:0005509">
    <property type="term" value="F:calcium ion binding"/>
    <property type="evidence" value="ECO:0007669"/>
    <property type="project" value="InterPro"/>
</dbReference>
<evidence type="ECO:0000313" key="5">
    <source>
        <dbReference type="EMBL" id="KAJ8900992.1"/>
    </source>
</evidence>
<evidence type="ECO:0000313" key="6">
    <source>
        <dbReference type="Proteomes" id="UP001157974"/>
    </source>
</evidence>
<feature type="region of interest" description="Disordered" evidence="3">
    <location>
        <begin position="420"/>
        <end position="444"/>
    </location>
</feature>
<keyword evidence="6" id="KW-1185">Reference proteome</keyword>
<comment type="subcellular location">
    <subcellularLocation>
        <location evidence="1">Secreted</location>
    </subcellularLocation>
</comment>
<dbReference type="SUPFAM" id="SSF51120">
    <property type="entry name" value="beta-Roll"/>
    <property type="match status" value="1"/>
</dbReference>
<protein>
    <recommendedName>
        <fullName evidence="7">Calcium-binding protein</fullName>
    </recommendedName>
</protein>
<feature type="compositionally biased region" description="Acidic residues" evidence="3">
    <location>
        <begin position="276"/>
        <end position="291"/>
    </location>
</feature>
<reference evidence="5 6" key="1">
    <citation type="journal article" date="2023" name="Nat. Commun.">
        <title>Origin of minicircular mitochondrial genomes in red algae.</title>
        <authorList>
            <person name="Lee Y."/>
            <person name="Cho C.H."/>
            <person name="Lee Y.M."/>
            <person name="Park S.I."/>
            <person name="Yang J.H."/>
            <person name="West J.A."/>
            <person name="Bhattacharya D."/>
            <person name="Yoon H.S."/>
        </authorList>
    </citation>
    <scope>NUCLEOTIDE SEQUENCE [LARGE SCALE GENOMIC DNA]</scope>
    <source>
        <strain evidence="5 6">CCMP1338</strain>
        <tissue evidence="5">Whole cell</tissue>
    </source>
</reference>
<feature type="compositionally biased region" description="Basic and acidic residues" evidence="3">
    <location>
        <begin position="292"/>
        <end position="303"/>
    </location>
</feature>